<dbReference type="AlphaFoldDB" id="A0AAD5RC59"/>
<keyword evidence="3" id="KW-1185">Reference proteome</keyword>
<evidence type="ECO:0000313" key="2">
    <source>
        <dbReference type="EMBL" id="KAJ1373331.1"/>
    </source>
</evidence>
<dbReference type="Proteomes" id="UP001196413">
    <property type="component" value="Unassembled WGS sequence"/>
</dbReference>
<feature type="region of interest" description="Disordered" evidence="1">
    <location>
        <begin position="18"/>
        <end position="45"/>
    </location>
</feature>
<name>A0AAD5RC59_PARTN</name>
<accession>A0AAD5RC59</accession>
<gene>
    <name evidence="2" type="ORF">KIN20_035706</name>
</gene>
<organism evidence="2 3">
    <name type="scientific">Parelaphostrongylus tenuis</name>
    <name type="common">Meningeal worm</name>
    <dbReference type="NCBI Taxonomy" id="148309"/>
    <lineage>
        <taxon>Eukaryota</taxon>
        <taxon>Metazoa</taxon>
        <taxon>Ecdysozoa</taxon>
        <taxon>Nematoda</taxon>
        <taxon>Chromadorea</taxon>
        <taxon>Rhabditida</taxon>
        <taxon>Rhabditina</taxon>
        <taxon>Rhabditomorpha</taxon>
        <taxon>Strongyloidea</taxon>
        <taxon>Metastrongylidae</taxon>
        <taxon>Parelaphostrongylus</taxon>
    </lineage>
</organism>
<sequence length="116" mass="13214">MAISIDYDTVRASQIRFKGNSMLPNDKSGEDKTPRMPKSSNDDFFTPMANIRPSHKILNSRVWREAQLACFYFRVFQLKEESSKKKVSPFSSFSGPGLKPIRFIMEELGDVCADSI</sequence>
<proteinExistence type="predicted"/>
<dbReference type="EMBL" id="JAHQIW010007265">
    <property type="protein sequence ID" value="KAJ1373331.1"/>
    <property type="molecule type" value="Genomic_DNA"/>
</dbReference>
<comment type="caution">
    <text evidence="2">The sequence shown here is derived from an EMBL/GenBank/DDBJ whole genome shotgun (WGS) entry which is preliminary data.</text>
</comment>
<protein>
    <submittedName>
        <fullName evidence="2">Uncharacterized protein</fullName>
    </submittedName>
</protein>
<reference evidence="2" key="1">
    <citation type="submission" date="2021-06" db="EMBL/GenBank/DDBJ databases">
        <title>Parelaphostrongylus tenuis whole genome reference sequence.</title>
        <authorList>
            <person name="Garwood T.J."/>
            <person name="Larsen P.A."/>
            <person name="Fountain-Jones N.M."/>
            <person name="Garbe J.R."/>
            <person name="Macchietto M.G."/>
            <person name="Kania S.A."/>
            <person name="Gerhold R.W."/>
            <person name="Richards J.E."/>
            <person name="Wolf T.M."/>
        </authorList>
    </citation>
    <scope>NUCLEOTIDE SEQUENCE</scope>
    <source>
        <strain evidence="2">MNPRO001-30</strain>
        <tissue evidence="2">Meninges</tissue>
    </source>
</reference>
<evidence type="ECO:0000256" key="1">
    <source>
        <dbReference type="SAM" id="MobiDB-lite"/>
    </source>
</evidence>
<evidence type="ECO:0000313" key="3">
    <source>
        <dbReference type="Proteomes" id="UP001196413"/>
    </source>
</evidence>